<evidence type="ECO:0000256" key="1">
    <source>
        <dbReference type="ARBA" id="ARBA00023180"/>
    </source>
</evidence>
<comment type="caution">
    <text evidence="2">Lacks conserved residue(s) required for the propagation of feature annotation.</text>
</comment>
<dbReference type="InterPro" id="IPR036352">
    <property type="entry name" value="Semap_dom_sf"/>
</dbReference>
<dbReference type="PROSITE" id="PS51004">
    <property type="entry name" value="SEMA"/>
    <property type="match status" value="1"/>
</dbReference>
<dbReference type="STRING" id="9402.L5KY60"/>
<sequence length="598" mass="66642">MEQRRPWPRATEVDSWSVVLLSVVWVLLAPPAAGMPQFSTFHSENRDWTFNHLTVHRGTGAVYVGAINRVYKLTGNLTIQVAHKTGPEEDNKSCYPPLIVQPCSEVLTLTNNVNKLLIIDYPENRLLACGSLYQGVCKLLRLDDLFILVEPSHKKEHYLSSVNKTGTMYGVIVRSEGQDGKLFIGTAVDGKQDYFPTLSSRKLPRDPESSAMLDYELHSDFVSSLIKIPSDTLALVSHFDIFYIYGFASGGFVYFLTVQPETPEGVAINSAGDLFYTSRIVRLCKDDPKFHSYVSLPFGCTRAGVEYRLLQAAYLAKPGDSLAQAFNISSQDDVLFAIFSKGQKQYHHPPDDSALCAFPIRAINLQIKERLQSCYQGEGNLELNWLLGKDVQCTKAPVPIDDNFCGLDINQPLGGSTPVEGLTLYTTSRDRMTSVASYVYNGYSVVFVGTKSGKLKKIQRTEGWLLGPMAFRGMPLYFPPILWVGTQKINFSKTAAEGAVNPQCLRVFSHHMERLNRLLGTTVSATSPYWQVGSRLGRTEFILSSGRRALFLGAEHFRGMETGRERPSTTQNGDSHYAGFLFTLHFAPHIHCAFTHST</sequence>
<feature type="signal peptide" evidence="3">
    <location>
        <begin position="1"/>
        <end position="34"/>
    </location>
</feature>
<accession>L5KY60</accession>
<dbReference type="SMART" id="SM00630">
    <property type="entry name" value="Sema"/>
    <property type="match status" value="1"/>
</dbReference>
<dbReference type="PANTHER" id="PTHR22625">
    <property type="entry name" value="PLEXIN"/>
    <property type="match status" value="1"/>
</dbReference>
<dbReference type="SUPFAM" id="SSF101912">
    <property type="entry name" value="Sema domain"/>
    <property type="match status" value="1"/>
</dbReference>
<dbReference type="PANTHER" id="PTHR22625:SF37">
    <property type="entry name" value="PLEXIN-A2"/>
    <property type="match status" value="1"/>
</dbReference>
<dbReference type="GO" id="GO:0002116">
    <property type="term" value="C:semaphorin receptor complex"/>
    <property type="evidence" value="ECO:0007669"/>
    <property type="project" value="TreeGrafter"/>
</dbReference>
<reference evidence="6" key="1">
    <citation type="journal article" date="2013" name="Science">
        <title>Comparative analysis of bat genomes provides insight into the evolution of flight and immunity.</title>
        <authorList>
            <person name="Zhang G."/>
            <person name="Cowled C."/>
            <person name="Shi Z."/>
            <person name="Huang Z."/>
            <person name="Bishop-Lilly K.A."/>
            <person name="Fang X."/>
            <person name="Wynne J.W."/>
            <person name="Xiong Z."/>
            <person name="Baker M.L."/>
            <person name="Zhao W."/>
            <person name="Tachedjian M."/>
            <person name="Zhu Y."/>
            <person name="Zhou P."/>
            <person name="Jiang X."/>
            <person name="Ng J."/>
            <person name="Yang L."/>
            <person name="Wu L."/>
            <person name="Xiao J."/>
            <person name="Feng Y."/>
            <person name="Chen Y."/>
            <person name="Sun X."/>
            <person name="Zhang Y."/>
            <person name="Marsh G.A."/>
            <person name="Crameri G."/>
            <person name="Broder C.C."/>
            <person name="Frey K.G."/>
            <person name="Wang L.F."/>
            <person name="Wang J."/>
        </authorList>
    </citation>
    <scope>NUCLEOTIDE SEQUENCE [LARGE SCALE GENOMIC DNA]</scope>
</reference>
<dbReference type="InParanoid" id="L5KY60"/>
<evidence type="ECO:0000256" key="2">
    <source>
        <dbReference type="PROSITE-ProRule" id="PRU00352"/>
    </source>
</evidence>
<dbReference type="InterPro" id="IPR031148">
    <property type="entry name" value="Plexin"/>
</dbReference>
<dbReference type="FunFam" id="2.130.10.10:FF:000006">
    <property type="entry name" value="Plexin A2"/>
    <property type="match status" value="1"/>
</dbReference>
<keyword evidence="3" id="KW-0732">Signal</keyword>
<keyword evidence="1" id="KW-0325">Glycoprotein</keyword>
<dbReference type="InterPro" id="IPR001627">
    <property type="entry name" value="Semap_dom"/>
</dbReference>
<dbReference type="GO" id="GO:0030334">
    <property type="term" value="P:regulation of cell migration"/>
    <property type="evidence" value="ECO:0007669"/>
    <property type="project" value="TreeGrafter"/>
</dbReference>
<feature type="domain" description="Sema" evidence="4">
    <location>
        <begin position="25"/>
        <end position="509"/>
    </location>
</feature>
<protein>
    <submittedName>
        <fullName evidence="5">Plexin-A2</fullName>
    </submittedName>
</protein>
<dbReference type="Pfam" id="PF01403">
    <property type="entry name" value="Sema"/>
    <property type="match status" value="1"/>
</dbReference>
<dbReference type="GO" id="GO:0017154">
    <property type="term" value="F:semaphorin receptor activity"/>
    <property type="evidence" value="ECO:0007669"/>
    <property type="project" value="InterPro"/>
</dbReference>
<evidence type="ECO:0000256" key="3">
    <source>
        <dbReference type="SAM" id="SignalP"/>
    </source>
</evidence>
<dbReference type="InterPro" id="IPR015943">
    <property type="entry name" value="WD40/YVTN_repeat-like_dom_sf"/>
</dbReference>
<keyword evidence="6" id="KW-1185">Reference proteome</keyword>
<organism evidence="5 6">
    <name type="scientific">Pteropus alecto</name>
    <name type="common">Black flying fox</name>
    <dbReference type="NCBI Taxonomy" id="9402"/>
    <lineage>
        <taxon>Eukaryota</taxon>
        <taxon>Metazoa</taxon>
        <taxon>Chordata</taxon>
        <taxon>Craniata</taxon>
        <taxon>Vertebrata</taxon>
        <taxon>Euteleostomi</taxon>
        <taxon>Mammalia</taxon>
        <taxon>Eutheria</taxon>
        <taxon>Laurasiatheria</taxon>
        <taxon>Chiroptera</taxon>
        <taxon>Yinpterochiroptera</taxon>
        <taxon>Pteropodoidea</taxon>
        <taxon>Pteropodidae</taxon>
        <taxon>Pteropodinae</taxon>
        <taxon>Pteropus</taxon>
    </lineage>
</organism>
<dbReference type="GO" id="GO:0005886">
    <property type="term" value="C:plasma membrane"/>
    <property type="evidence" value="ECO:0007669"/>
    <property type="project" value="TreeGrafter"/>
</dbReference>
<evidence type="ECO:0000313" key="5">
    <source>
        <dbReference type="EMBL" id="ELK16125.1"/>
    </source>
</evidence>
<gene>
    <name evidence="5" type="ORF">PAL_GLEAN10017590</name>
</gene>
<dbReference type="EMBL" id="KB030474">
    <property type="protein sequence ID" value="ELK16125.1"/>
    <property type="molecule type" value="Genomic_DNA"/>
</dbReference>
<evidence type="ECO:0000259" key="4">
    <source>
        <dbReference type="PROSITE" id="PS51004"/>
    </source>
</evidence>
<dbReference type="Gene3D" id="2.130.10.10">
    <property type="entry name" value="YVTN repeat-like/Quinoprotein amine dehydrogenase"/>
    <property type="match status" value="1"/>
</dbReference>
<proteinExistence type="predicted"/>
<dbReference type="Proteomes" id="UP000010552">
    <property type="component" value="Unassembled WGS sequence"/>
</dbReference>
<dbReference type="AlphaFoldDB" id="L5KY60"/>
<feature type="chain" id="PRO_5003969618" evidence="3">
    <location>
        <begin position="35"/>
        <end position="598"/>
    </location>
</feature>
<evidence type="ECO:0000313" key="6">
    <source>
        <dbReference type="Proteomes" id="UP000010552"/>
    </source>
</evidence>
<name>L5KY60_PTEAL</name>